<dbReference type="InterPro" id="IPR009769">
    <property type="entry name" value="EDR2_C"/>
</dbReference>
<feature type="non-terminal residue" evidence="2">
    <location>
        <position position="1"/>
    </location>
</feature>
<dbReference type="PANTHER" id="PTHR12136:SF101">
    <property type="entry name" value="ENHANCED DISEASE RESISTANCE-LIKE PROTEIN (DUF1336)"/>
    <property type="match status" value="1"/>
</dbReference>
<feature type="non-terminal residue" evidence="2">
    <location>
        <position position="251"/>
    </location>
</feature>
<feature type="domain" description="Protein ENHANCED DISEASE RESISTANCE 2 C-terminal" evidence="1">
    <location>
        <begin position="24"/>
        <end position="238"/>
    </location>
</feature>
<keyword evidence="3" id="KW-1185">Reference proteome</keyword>
<dbReference type="AlphaFoldDB" id="S8CWJ9"/>
<comment type="caution">
    <text evidence="2">The sequence shown here is derived from an EMBL/GenBank/DDBJ whole genome shotgun (WGS) entry which is preliminary data.</text>
</comment>
<accession>S8CWJ9</accession>
<protein>
    <submittedName>
        <fullName evidence="2">Lipid binding protein</fullName>
    </submittedName>
</protein>
<dbReference type="EMBL" id="AUSU01001355">
    <property type="protein sequence ID" value="EPS71205.1"/>
    <property type="molecule type" value="Genomic_DNA"/>
</dbReference>
<organism evidence="2 3">
    <name type="scientific">Genlisea aurea</name>
    <dbReference type="NCBI Taxonomy" id="192259"/>
    <lineage>
        <taxon>Eukaryota</taxon>
        <taxon>Viridiplantae</taxon>
        <taxon>Streptophyta</taxon>
        <taxon>Embryophyta</taxon>
        <taxon>Tracheophyta</taxon>
        <taxon>Spermatophyta</taxon>
        <taxon>Magnoliopsida</taxon>
        <taxon>eudicotyledons</taxon>
        <taxon>Gunneridae</taxon>
        <taxon>Pentapetalae</taxon>
        <taxon>asterids</taxon>
        <taxon>lamiids</taxon>
        <taxon>Lamiales</taxon>
        <taxon>Lentibulariaceae</taxon>
        <taxon>Genlisea</taxon>
    </lineage>
</organism>
<evidence type="ECO:0000313" key="2">
    <source>
        <dbReference type="EMBL" id="EPS71205.1"/>
    </source>
</evidence>
<sequence length="251" mass="27675">DWIEELKSGGSVPFLHPDNCSNGWATPPGDIFKVRGSDYLRTKEKIPAGDYLLKPLGFDWLKGSTKLSELLTSPENRIKKALDHECSKPHQHPPLVWAFNLQLPTKENHSAVAYFVGIDPLPDDSLITRFLKGDDAFRDSRLKLIANIVKGPWIVRTAVGEQAICIIGRALRSKYSLGEHFIEVDIDVGSSVVANAIVHLAFGYLTTLTVDLAFLIEGQQESELPERVLGAFRISGLDADSAGQADSEVER</sequence>
<proteinExistence type="predicted"/>
<name>S8CWJ9_9LAMI</name>
<dbReference type="Proteomes" id="UP000015453">
    <property type="component" value="Unassembled WGS sequence"/>
</dbReference>
<gene>
    <name evidence="2" type="ORF">M569_03557</name>
</gene>
<dbReference type="InterPro" id="IPR045096">
    <property type="entry name" value="EDR2-like"/>
</dbReference>
<dbReference type="Pfam" id="PF07059">
    <property type="entry name" value="EDR2_C"/>
    <property type="match status" value="1"/>
</dbReference>
<evidence type="ECO:0000259" key="1">
    <source>
        <dbReference type="Pfam" id="PF07059"/>
    </source>
</evidence>
<dbReference type="OrthoDB" id="9970435at2759"/>
<reference evidence="2 3" key="1">
    <citation type="journal article" date="2013" name="BMC Genomics">
        <title>The miniature genome of a carnivorous plant Genlisea aurea contains a low number of genes and short non-coding sequences.</title>
        <authorList>
            <person name="Leushkin E.V."/>
            <person name="Sutormin R.A."/>
            <person name="Nabieva E.R."/>
            <person name="Penin A.A."/>
            <person name="Kondrashov A.S."/>
            <person name="Logacheva M.D."/>
        </authorList>
    </citation>
    <scope>NUCLEOTIDE SEQUENCE [LARGE SCALE GENOMIC DNA]</scope>
</reference>
<dbReference type="PANTHER" id="PTHR12136">
    <property type="entry name" value="ENHANCED DISEASE RESISTANCE-RELATED"/>
    <property type="match status" value="1"/>
</dbReference>
<evidence type="ECO:0000313" key="3">
    <source>
        <dbReference type="Proteomes" id="UP000015453"/>
    </source>
</evidence>